<protein>
    <submittedName>
        <fullName evidence="2">Phage holin family 2</fullName>
    </submittedName>
</protein>
<dbReference type="OrthoDB" id="9035328at2"/>
<dbReference type="Pfam" id="PF04550">
    <property type="entry name" value="Phage_holin_3_2"/>
    <property type="match status" value="1"/>
</dbReference>
<dbReference type="RefSeq" id="WP_104077577.1">
    <property type="nucleotide sequence ID" value="NZ_CP062178.1"/>
</dbReference>
<dbReference type="GO" id="GO:0044660">
    <property type="term" value="P:viral release via pore formation in host cell membrane"/>
    <property type="evidence" value="ECO:0007669"/>
    <property type="project" value="InterPro"/>
</dbReference>
<dbReference type="AlphaFoldDB" id="A0A2P5KAB9"/>
<dbReference type="InterPro" id="IPR007633">
    <property type="entry name" value="Phage_P2_Holin"/>
</dbReference>
<keyword evidence="3" id="KW-1185">Reference proteome</keyword>
<name>A0A2P5KAB9_9BURK</name>
<reference evidence="2 3" key="1">
    <citation type="submission" date="2018-01" db="EMBL/GenBank/DDBJ databases">
        <title>Genomic Encyclopedia of Type Strains, Phase III (KMG-III): the genomes of soil and plant-associated and newly described type strains.</title>
        <authorList>
            <person name="Whitman W."/>
        </authorList>
    </citation>
    <scope>NUCLEOTIDE SEQUENCE [LARGE SCALE GENOMIC DNA]</scope>
    <source>
        <strain evidence="2 3">HKI456</strain>
    </source>
</reference>
<accession>A0A2P5KAB9</accession>
<keyword evidence="1" id="KW-1133">Transmembrane helix</keyword>
<proteinExistence type="predicted"/>
<dbReference type="Proteomes" id="UP000243096">
    <property type="component" value="Unassembled WGS sequence"/>
</dbReference>
<keyword evidence="1" id="KW-0812">Transmembrane</keyword>
<organism evidence="2 3">
    <name type="scientific">Mycetohabitans endofungorum</name>
    <dbReference type="NCBI Taxonomy" id="417203"/>
    <lineage>
        <taxon>Bacteria</taxon>
        <taxon>Pseudomonadati</taxon>
        <taxon>Pseudomonadota</taxon>
        <taxon>Betaproteobacteria</taxon>
        <taxon>Burkholderiales</taxon>
        <taxon>Burkholderiaceae</taxon>
        <taxon>Mycetohabitans</taxon>
    </lineage>
</organism>
<evidence type="ECO:0000313" key="2">
    <source>
        <dbReference type="EMBL" id="PPB83605.1"/>
    </source>
</evidence>
<comment type="caution">
    <text evidence="2">The sequence shown here is derived from an EMBL/GenBank/DDBJ whole genome shotgun (WGS) entry which is preliminary data.</text>
</comment>
<gene>
    <name evidence="2" type="ORF">B0O95_107121</name>
</gene>
<evidence type="ECO:0000313" key="3">
    <source>
        <dbReference type="Proteomes" id="UP000243096"/>
    </source>
</evidence>
<dbReference type="EMBL" id="PRDW01000007">
    <property type="protein sequence ID" value="PPB83605.1"/>
    <property type="molecule type" value="Genomic_DNA"/>
</dbReference>
<evidence type="ECO:0000256" key="1">
    <source>
        <dbReference type="SAM" id="Phobius"/>
    </source>
</evidence>
<sequence>MQLDEHEKNVLALAVIGAILGLGKLLANGERVRPRLVVGRAIVGAGLSMSAGAVLTAFPDLSPTGLVGTASLFGILGQNALEAVVQKFVGRMPAGRGGGKDAQ</sequence>
<feature type="transmembrane region" description="Helical" evidence="1">
    <location>
        <begin position="37"/>
        <end position="58"/>
    </location>
</feature>
<keyword evidence="1" id="KW-0472">Membrane</keyword>